<dbReference type="PANTHER" id="PTHR22870:SF408">
    <property type="entry name" value="OS09G0560450 PROTEIN"/>
    <property type="match status" value="1"/>
</dbReference>
<dbReference type="InterPro" id="IPR000408">
    <property type="entry name" value="Reg_chr_condens"/>
</dbReference>
<feature type="compositionally biased region" description="Low complexity" evidence="6">
    <location>
        <begin position="1324"/>
        <end position="1333"/>
    </location>
</feature>
<name>A0ABW5D761_9BACT</name>
<dbReference type="InterPro" id="IPR059100">
    <property type="entry name" value="TSP3_bac"/>
</dbReference>
<evidence type="ECO:0000256" key="2">
    <source>
        <dbReference type="ARBA" id="ARBA00022525"/>
    </source>
</evidence>
<comment type="subcellular location">
    <subcellularLocation>
        <location evidence="1">Secreted</location>
    </subcellularLocation>
</comment>
<feature type="compositionally biased region" description="Polar residues" evidence="6">
    <location>
        <begin position="1314"/>
        <end position="1323"/>
    </location>
</feature>
<dbReference type="PRINTS" id="PR00633">
    <property type="entry name" value="RCCNDNSATION"/>
</dbReference>
<feature type="domain" description="RCC1-like" evidence="7">
    <location>
        <begin position="186"/>
        <end position="408"/>
    </location>
</feature>
<keyword evidence="4" id="KW-0677">Repeat</keyword>
<dbReference type="Gene3D" id="2.160.20.10">
    <property type="entry name" value="Single-stranded right-handed beta-helix, Pectin lyase-like"/>
    <property type="match status" value="3"/>
</dbReference>
<evidence type="ECO:0000256" key="4">
    <source>
        <dbReference type="ARBA" id="ARBA00022737"/>
    </source>
</evidence>
<dbReference type="Pfam" id="PF18884">
    <property type="entry name" value="TSP3_bac"/>
    <property type="match status" value="5"/>
</dbReference>
<comment type="caution">
    <text evidence="8">The sequence shown here is derived from an EMBL/GenBank/DDBJ whole genome shotgun (WGS) entry which is preliminary data.</text>
</comment>
<keyword evidence="2" id="KW-0964">Secreted</keyword>
<dbReference type="SUPFAM" id="SSF51126">
    <property type="entry name" value="Pectin lyase-like"/>
    <property type="match status" value="3"/>
</dbReference>
<gene>
    <name evidence="8" type="ORF">ACFSSA_07900</name>
</gene>
<dbReference type="Pfam" id="PF25390">
    <property type="entry name" value="WD40_RLD"/>
    <property type="match status" value="1"/>
</dbReference>
<reference evidence="9" key="1">
    <citation type="journal article" date="2019" name="Int. J. Syst. Evol. Microbiol.">
        <title>The Global Catalogue of Microorganisms (GCM) 10K type strain sequencing project: providing services to taxonomists for standard genome sequencing and annotation.</title>
        <authorList>
            <consortium name="The Broad Institute Genomics Platform"/>
            <consortium name="The Broad Institute Genome Sequencing Center for Infectious Disease"/>
            <person name="Wu L."/>
            <person name="Ma J."/>
        </authorList>
    </citation>
    <scope>NUCLEOTIDE SEQUENCE [LARGE SCALE GENOMIC DNA]</scope>
    <source>
        <strain evidence="9">CGMCC 4.7106</strain>
    </source>
</reference>
<dbReference type="PROSITE" id="PS00626">
    <property type="entry name" value="RCC1_2"/>
    <property type="match status" value="1"/>
</dbReference>
<evidence type="ECO:0000256" key="3">
    <source>
        <dbReference type="ARBA" id="ARBA00022729"/>
    </source>
</evidence>
<evidence type="ECO:0000256" key="5">
    <source>
        <dbReference type="ARBA" id="ARBA00022837"/>
    </source>
</evidence>
<dbReference type="PANTHER" id="PTHR22870">
    <property type="entry name" value="REGULATOR OF CHROMOSOME CONDENSATION"/>
    <property type="match status" value="1"/>
</dbReference>
<sequence>MVKSALDALRPIRPDVATEIEADLISILDLTVPHTKTSAWVEKQKAPLLIGQLKAIAAPFYIRLNDADPDWLEAERTVNATNHPGSIFPWTVETTDDQNKAIANIGQLKAVFSLRFENTVILNHNLDKDDDGDGLPDEWEQVILDYIGNSSLTIEDIDPGDDPDGDGFSNIQEYYFQSAPDDPSKRPIGKVSANQSHSVALTADGRVWSWGYNGSGQLGDGTTTNRSLPVPVSGVPEMSSIVEIGSGENFTLALDDQGTLWGWGANNYGQISKDSSRFLKPVRVELPGPVSRFACGNTHALALGRDGKLWAWGTNSYGELGQNHDDPVTGFVEIVKPAGMQNVRTLAAGEHSSYAVDVAGKMWAWGYNSYGELGDGSKTHRFAPVPMDISNGVPAIKSIDSGGNHALASGIDGSIWSWGLGNYGQLGRGSTSSSNKPVNVTTGLTDASAIAAGESHSLAVSPSGVVWAWGRSNRGQLGNNSTATSNIPVQTATVTDWSDILHIATRRDHNIAMKSDGSVWSWGYNYYGQLGLGDTTQRNEPVRLTYLKLTYDDSDSDGLPDTWERYYFGGSLAQSGTDIAVAGGVSNTAAYAYHLNPNLTDNDNDGISDGVEIAAGLDPLDWSDATGDLDGDRIPNLWEQAMATDMSDPLSKPAINATVIPGQSIQAAINAVSGNSGNPTWAIIEVQAGIYNENINLPTNKRILLVSSGNGGIPEIRGSSTSATITLYGESVIDGFRITHSKNVTGVGVYLAPYVGRELARIANCFIHANSGNNGGGVRADDGRTTIAHCSVFDNTASDQGNGIFVNNGSQVLLINSIFWNPDGEAPEEVSSSGLTKSRNTIVRDASSAGTLVYNPLLSARGRLVRNSPARGQGSLIASVTRDIDGESRLPLPDIGADQFIDIDGDGLPDWLEALGVTSPAADDDSDGLSNLAEYETTGTDPLAADTDGDGLEDGAEVAAGTNPFDQDTDTDGMPDGWEVDYALNPLTDSDALSDLDGDRVPNLWEYKRGTIPNNLPANPSRPAADWVVNPALAGTGNNVATIQQAINNTPTSPSNPAFYSVIEVRRGIYQENVTILSNRKIVLLGQPGYPATEIRSPANSIHSLQVQAESFIDGFRINRMKDTDDIPYNGGSGVYVSLSEGTKQVSLSNLLIHGHRTGSGAGIYHHRGRLRLVHSTIYDTGAQYDGNAIYVSGSTAPLAVHNCVIRSNGGLASEQIYKTASATVTTSGCIIHGGEFGGSAADPLLTRKGLLRLGSPAINYGQPSEILRDIHGEGRNGNPDAGVDEYIDSDSDGLPDWLEALGVTSPAADNDNDGLSNLTEYETTGTDPLTTDTDGDGLNDGDEVVANTTPLDPDSDDDGMPDGWEVDYALNPLDDQDALQDWDGDRIPNLYEFANGTFPNLNTSFPPAHITVDPSTVTQTAVLKKTIQAAINETLNANRHTVIRVKPGNYPESVTINGKHILLLGDLGANLPVIAPLSSNAVTIYENSAVVDGFEIRPGLSTATISGLYINTDLKRDQAKLVNCIITGFNLSSDSVVFLSQGKLALDHCTIVDNTATSGGLVYTRDDLVIRNSIVWNPGAGAAQQIEISSSGSAVATTSIIFGGELGAISLEPLVDRYYGLMAGSPAIGSGTSLSVMPSSDRHGEVRPAPAPDIGSDQRTDSDSDTLPDWWELKYFGNLSQIAEGDDDTPNPDQLTNTYEYLLGFDPTDPDSLSTGRGDMAEALIMSYDPWYPAEWNLDPDNDGLTTGLEIVNGSDPMNSNSTGTGFLDGLVYYLGYAFDETDWDGDGLSNQDEILGGTNPFASDTDGDGVDDGQDDFPLDPTRTVSPGGSGGDLTAPVITLFEPIGATLIP</sequence>
<dbReference type="InterPro" id="IPR028974">
    <property type="entry name" value="TSP_type-3_rpt"/>
</dbReference>
<feature type="compositionally biased region" description="Acidic residues" evidence="6">
    <location>
        <begin position="1334"/>
        <end position="1344"/>
    </location>
</feature>
<dbReference type="SUPFAM" id="SSF103647">
    <property type="entry name" value="TSP type-3 repeat"/>
    <property type="match status" value="1"/>
</dbReference>
<dbReference type="SUPFAM" id="SSF50985">
    <property type="entry name" value="RCC1/BLIP-II"/>
    <property type="match status" value="2"/>
</dbReference>
<feature type="region of interest" description="Disordered" evidence="6">
    <location>
        <begin position="1272"/>
        <end position="1291"/>
    </location>
</feature>
<dbReference type="RefSeq" id="WP_386819885.1">
    <property type="nucleotide sequence ID" value="NZ_JBHUIT010000009.1"/>
</dbReference>
<organism evidence="8 9">
    <name type="scientific">Luteolibacter algae</name>
    <dbReference type="NCBI Taxonomy" id="454151"/>
    <lineage>
        <taxon>Bacteria</taxon>
        <taxon>Pseudomonadati</taxon>
        <taxon>Verrucomicrobiota</taxon>
        <taxon>Verrucomicrobiia</taxon>
        <taxon>Verrucomicrobiales</taxon>
        <taxon>Verrucomicrobiaceae</taxon>
        <taxon>Luteolibacter</taxon>
    </lineage>
</organism>
<dbReference type="Gene3D" id="2.130.10.30">
    <property type="entry name" value="Regulator of chromosome condensation 1/beta-lactamase-inhibitor protein II"/>
    <property type="match status" value="2"/>
</dbReference>
<protein>
    <recommendedName>
        <fullName evidence="7">RCC1-like domain-containing protein</fullName>
    </recommendedName>
</protein>
<feature type="region of interest" description="Disordered" evidence="6">
    <location>
        <begin position="1305"/>
        <end position="1361"/>
    </location>
</feature>
<evidence type="ECO:0000259" key="7">
    <source>
        <dbReference type="Pfam" id="PF25390"/>
    </source>
</evidence>
<dbReference type="InterPro" id="IPR058923">
    <property type="entry name" value="RCC1-like_dom"/>
</dbReference>
<dbReference type="InterPro" id="IPR011050">
    <property type="entry name" value="Pectin_lyase_fold/virulence"/>
</dbReference>
<keyword evidence="9" id="KW-1185">Reference proteome</keyword>
<evidence type="ECO:0000256" key="1">
    <source>
        <dbReference type="ARBA" id="ARBA00004613"/>
    </source>
</evidence>
<feature type="region of interest" description="Disordered" evidence="6">
    <location>
        <begin position="1797"/>
        <end position="1818"/>
    </location>
</feature>
<dbReference type="InterPro" id="IPR051210">
    <property type="entry name" value="Ub_ligase/GEF_domain"/>
</dbReference>
<feature type="compositionally biased region" description="Acidic residues" evidence="6">
    <location>
        <begin position="1807"/>
        <end position="1818"/>
    </location>
</feature>
<feature type="region of interest" description="Disordered" evidence="6">
    <location>
        <begin position="1633"/>
        <end position="1666"/>
    </location>
</feature>
<evidence type="ECO:0000313" key="9">
    <source>
        <dbReference type="Proteomes" id="UP001597375"/>
    </source>
</evidence>
<proteinExistence type="predicted"/>
<dbReference type="PROSITE" id="PS50012">
    <property type="entry name" value="RCC1_3"/>
    <property type="match status" value="7"/>
</dbReference>
<dbReference type="Proteomes" id="UP001597375">
    <property type="component" value="Unassembled WGS sequence"/>
</dbReference>
<keyword evidence="3" id="KW-0732">Signal</keyword>
<accession>A0ABW5D761</accession>
<dbReference type="EMBL" id="JBHUIT010000009">
    <property type="protein sequence ID" value="MFD2256594.1"/>
    <property type="molecule type" value="Genomic_DNA"/>
</dbReference>
<dbReference type="InterPro" id="IPR009091">
    <property type="entry name" value="RCC1/BLIP-II"/>
</dbReference>
<evidence type="ECO:0000256" key="6">
    <source>
        <dbReference type="SAM" id="MobiDB-lite"/>
    </source>
</evidence>
<dbReference type="Pfam" id="PF00415">
    <property type="entry name" value="RCC1"/>
    <property type="match status" value="3"/>
</dbReference>
<feature type="region of interest" description="Disordered" evidence="6">
    <location>
        <begin position="919"/>
        <end position="954"/>
    </location>
</feature>
<dbReference type="InterPro" id="IPR012334">
    <property type="entry name" value="Pectin_lyas_fold"/>
</dbReference>
<keyword evidence="5" id="KW-0106">Calcium</keyword>
<evidence type="ECO:0000313" key="8">
    <source>
        <dbReference type="EMBL" id="MFD2256594.1"/>
    </source>
</evidence>